<comment type="caution">
    <text evidence="7">The sequence shown here is derived from an EMBL/GenBank/DDBJ whole genome shotgun (WGS) entry which is preliminary data.</text>
</comment>
<keyword evidence="8" id="KW-1185">Reference proteome</keyword>
<keyword evidence="3" id="KW-0862">Zinc</keyword>
<dbReference type="Pfam" id="PF01753">
    <property type="entry name" value="zf-MYND"/>
    <property type="match status" value="1"/>
</dbReference>
<reference evidence="8" key="1">
    <citation type="journal article" date="2023" name="Commun. Biol.">
        <title>Genome analysis of Parmales, the sister group of diatoms, reveals the evolutionary specialization of diatoms from phago-mixotrophs to photoautotrophs.</title>
        <authorList>
            <person name="Ban H."/>
            <person name="Sato S."/>
            <person name="Yoshikawa S."/>
            <person name="Yamada K."/>
            <person name="Nakamura Y."/>
            <person name="Ichinomiya M."/>
            <person name="Sato N."/>
            <person name="Blanc-Mathieu R."/>
            <person name="Endo H."/>
            <person name="Kuwata A."/>
            <person name="Ogata H."/>
        </authorList>
    </citation>
    <scope>NUCLEOTIDE SEQUENCE [LARGE SCALE GENOMIC DNA]</scope>
    <source>
        <strain evidence="8">NIES 3699</strain>
    </source>
</reference>
<dbReference type="Gene3D" id="1.25.40.10">
    <property type="entry name" value="Tetratricopeptide repeat domain"/>
    <property type="match status" value="1"/>
</dbReference>
<dbReference type="EMBL" id="BRXX01000590">
    <property type="protein sequence ID" value="GMH49110.1"/>
    <property type="molecule type" value="Genomic_DNA"/>
</dbReference>
<evidence type="ECO:0000313" key="7">
    <source>
        <dbReference type="EMBL" id="GMH49110.1"/>
    </source>
</evidence>
<dbReference type="SUPFAM" id="SSF144232">
    <property type="entry name" value="HIT/MYND zinc finger-like"/>
    <property type="match status" value="1"/>
</dbReference>
<dbReference type="Pfam" id="PF02854">
    <property type="entry name" value="MIF4G"/>
    <property type="match status" value="1"/>
</dbReference>
<evidence type="ECO:0000313" key="8">
    <source>
        <dbReference type="Proteomes" id="UP001165160"/>
    </source>
</evidence>
<sequence length="875" mass="99735">MSKKVTHIPYSKTETTSIYDTSNSSKKPDRALTLCKSILEHLTFENYESHQERWVHSGTFNTEAGAKAVAHLICTRAQEHWLINGKLYAQLSQYTIEIHPFFQPYLIKQCQDEFNSPRSDQTSEGFMNQLNFCGHLYMHDVLDRKSVLHQISSLAIAEEESKRLGLCRLFSVVGYKLGGSFPEKAFGVSDDVSDPDQKVLQHCWEKVVMLCNPRLKDETKVTPRLLEELKDLLELRRIGWKVEACEKILEEKKLNAENFEAISREWVHSGILDNKEMSRAGAKMLCSKAQREPEKSELCGRLAVSASVEGPMFKGELIDQCQEEFESADHVKAGHKVLSDSFGPGKNISHKEALTSANLAIFKSRLSHMRFMGELYMQEPYCEGQPCMSHKTIISILYRLFDKHGTSKHFSDDVECLAMVLSTVGQKLEEHVKLLAKESSDDEGTSLRAFNDIWERVSYIVKNNEKERIVNRRVQSVLEDLEDRREKGWPIKKHTCNFIICERSAHLACSRCEEVWYCCKEHQKADWKAHKKYCGDLKLKRERAIAAQKAVESTIAKDGSKSGDSKAEGFADPSLTKIARRRLLELGGPDIANTHDGDDAPSPATPTPVIKKTKPASTAKPGSTERQLEILDAKTELGLACKNTKDFDGARKQFILCKSGYEKLLGKDDEKTLRADFHLISVTCRNNDEMILKLRKLINRMDLKIGHEHITTLNTNVALAERLKESREHSEASKILLETLDVMQRTLGQTHSSTLSLMIKVGLSFESLSDYGSALNYYQKCLEGRRKTHGRTHRQTLEVHLNIATLLHLGFKNYAGADEHYEIVLTGYEKLHGKQHKDTMKCVMNYMMSCKEGGNRERLEKIKKDYPFFYEKNRK</sequence>
<evidence type="ECO:0000259" key="6">
    <source>
        <dbReference type="PROSITE" id="PS50865"/>
    </source>
</evidence>
<dbReference type="Gene3D" id="1.25.40.180">
    <property type="match status" value="2"/>
</dbReference>
<keyword evidence="2 4" id="KW-0863">Zinc-finger</keyword>
<dbReference type="SUPFAM" id="SSF48452">
    <property type="entry name" value="TPR-like"/>
    <property type="match status" value="1"/>
</dbReference>
<dbReference type="InterPro" id="IPR053137">
    <property type="entry name" value="NLR-like"/>
</dbReference>
<protein>
    <recommendedName>
        <fullName evidence="6">MYND-type domain-containing protein</fullName>
    </recommendedName>
</protein>
<feature type="region of interest" description="Disordered" evidence="5">
    <location>
        <begin position="589"/>
        <end position="624"/>
    </location>
</feature>
<dbReference type="GO" id="GO:0008270">
    <property type="term" value="F:zinc ion binding"/>
    <property type="evidence" value="ECO:0007669"/>
    <property type="project" value="UniProtKB-KW"/>
</dbReference>
<feature type="domain" description="MYND-type" evidence="6">
    <location>
        <begin position="498"/>
        <end position="534"/>
    </location>
</feature>
<dbReference type="AlphaFoldDB" id="A0A9W6ZEV4"/>
<accession>A0A9W6ZEV4</accession>
<dbReference type="InterPro" id="IPR002893">
    <property type="entry name" value="Znf_MYND"/>
</dbReference>
<dbReference type="InterPro" id="IPR016024">
    <property type="entry name" value="ARM-type_fold"/>
</dbReference>
<dbReference type="PANTHER" id="PTHR46082:SF6">
    <property type="entry name" value="AAA+ ATPASE DOMAIN-CONTAINING PROTEIN-RELATED"/>
    <property type="match status" value="1"/>
</dbReference>
<evidence type="ECO:0000256" key="1">
    <source>
        <dbReference type="ARBA" id="ARBA00022723"/>
    </source>
</evidence>
<evidence type="ECO:0000256" key="4">
    <source>
        <dbReference type="PROSITE-ProRule" id="PRU00134"/>
    </source>
</evidence>
<keyword evidence="1" id="KW-0479">Metal-binding</keyword>
<evidence type="ECO:0000256" key="3">
    <source>
        <dbReference type="ARBA" id="ARBA00022833"/>
    </source>
</evidence>
<evidence type="ECO:0000256" key="2">
    <source>
        <dbReference type="ARBA" id="ARBA00022771"/>
    </source>
</evidence>
<dbReference type="InterPro" id="IPR011990">
    <property type="entry name" value="TPR-like_helical_dom_sf"/>
</dbReference>
<proteinExistence type="predicted"/>
<organism evidence="7 8">
    <name type="scientific">Triparma verrucosa</name>
    <dbReference type="NCBI Taxonomy" id="1606542"/>
    <lineage>
        <taxon>Eukaryota</taxon>
        <taxon>Sar</taxon>
        <taxon>Stramenopiles</taxon>
        <taxon>Ochrophyta</taxon>
        <taxon>Bolidophyceae</taxon>
        <taxon>Parmales</taxon>
        <taxon>Triparmaceae</taxon>
        <taxon>Triparma</taxon>
    </lineage>
</organism>
<gene>
    <name evidence="7" type="ORF">TrVE_jg11110</name>
</gene>
<name>A0A9W6ZEV4_9STRA</name>
<dbReference type="Gene3D" id="6.10.140.2220">
    <property type="match status" value="1"/>
</dbReference>
<dbReference type="PROSITE" id="PS50865">
    <property type="entry name" value="ZF_MYND_2"/>
    <property type="match status" value="1"/>
</dbReference>
<dbReference type="Proteomes" id="UP001165160">
    <property type="component" value="Unassembled WGS sequence"/>
</dbReference>
<dbReference type="SUPFAM" id="SSF48371">
    <property type="entry name" value="ARM repeat"/>
    <property type="match status" value="2"/>
</dbReference>
<evidence type="ECO:0000256" key="5">
    <source>
        <dbReference type="SAM" id="MobiDB-lite"/>
    </source>
</evidence>
<dbReference type="Pfam" id="PF13424">
    <property type="entry name" value="TPR_12"/>
    <property type="match status" value="1"/>
</dbReference>
<dbReference type="GO" id="GO:0003723">
    <property type="term" value="F:RNA binding"/>
    <property type="evidence" value="ECO:0007669"/>
    <property type="project" value="InterPro"/>
</dbReference>
<dbReference type="PANTHER" id="PTHR46082">
    <property type="entry name" value="ATP/GTP-BINDING PROTEIN-RELATED"/>
    <property type="match status" value="1"/>
</dbReference>
<dbReference type="SMART" id="SM00543">
    <property type="entry name" value="MIF4G"/>
    <property type="match status" value="1"/>
</dbReference>
<dbReference type="InterPro" id="IPR003890">
    <property type="entry name" value="MIF4G-like_typ-3"/>
</dbReference>